<comment type="caution">
    <text evidence="1">The sequence shown here is derived from an EMBL/GenBank/DDBJ whole genome shotgun (WGS) entry which is preliminary data.</text>
</comment>
<name>A0A072NKD7_SCHAZ</name>
<proteinExistence type="predicted"/>
<sequence length="383" mass="45274">MWRRLINKNNIALPESLAKIKKELKKKSKEPSKIQKSLLLPEEQLIVQQIAEKTERFNKNNVTRTQAYLEYYLRHPEIHWAFLGHMVSRNGGWNMTDLKGGILPRILTKNEAVSYFTFLERGNWLIFQDVYPQFLVYEESLKRGLNLFYLLRSFNVSTFMETIWNHFWINRDTYILAIALVINEQSYLEKRVLGNKVFKKDVFNTLEFKLQDFLSLNHILFPSINKLKIELIGQTLHNFENLDERILLGKRLYAILFRDEKRLKMVEQWAKTTPHTGSRKDYWPHIFNIVDEGVPGGLFKPRLKSCQIVKNSPRIYSPTLEFAWKNVSQESAEIGDWFTDWEVIHYLMDSKETVDGEIEDEYCETLERLELAASTKEAISILD</sequence>
<accession>A0A072NKD7</accession>
<dbReference type="OrthoDB" id="2690514at2"/>
<organism evidence="1 2">
    <name type="scientific">Schinkia azotoformans MEV2011</name>
    <dbReference type="NCBI Taxonomy" id="1348973"/>
    <lineage>
        <taxon>Bacteria</taxon>
        <taxon>Bacillati</taxon>
        <taxon>Bacillota</taxon>
        <taxon>Bacilli</taxon>
        <taxon>Bacillales</taxon>
        <taxon>Bacillaceae</taxon>
        <taxon>Calidifontibacillus/Schinkia group</taxon>
        <taxon>Schinkia</taxon>
    </lineage>
</organism>
<dbReference type="Proteomes" id="UP000027936">
    <property type="component" value="Unassembled WGS sequence"/>
</dbReference>
<dbReference type="InterPro" id="IPR019658">
    <property type="entry name" value="DUF2515"/>
</dbReference>
<dbReference type="AlphaFoldDB" id="A0A072NKD7"/>
<gene>
    <name evidence="1" type="ORF">M670_03030</name>
</gene>
<protein>
    <recommendedName>
        <fullName evidence="3">DUF2515 domain-containing protein</fullName>
    </recommendedName>
</protein>
<dbReference type="PATRIC" id="fig|1348973.3.peg.2933"/>
<evidence type="ECO:0000313" key="2">
    <source>
        <dbReference type="Proteomes" id="UP000027936"/>
    </source>
</evidence>
<dbReference type="RefSeq" id="WP_035196506.1">
    <property type="nucleotide sequence ID" value="NZ_JJRY01000012.1"/>
</dbReference>
<dbReference type="Pfam" id="PF10720">
    <property type="entry name" value="DUF2515"/>
    <property type="match status" value="1"/>
</dbReference>
<evidence type="ECO:0000313" key="1">
    <source>
        <dbReference type="EMBL" id="KEF37727.1"/>
    </source>
</evidence>
<reference evidence="1 2" key="1">
    <citation type="submission" date="2014-04" db="EMBL/GenBank/DDBJ databases">
        <title>Draft genome sequence of Bacillus azotoformans MEV2011, a (co-) denitrifying strain unable to grow in the presence of oxygen.</title>
        <authorList>
            <person name="Nielsen M."/>
            <person name="Schreiber L."/>
            <person name="Finster K."/>
            <person name="Schramm A."/>
        </authorList>
    </citation>
    <scope>NUCLEOTIDE SEQUENCE [LARGE SCALE GENOMIC DNA]</scope>
    <source>
        <strain evidence="1 2">MEV2011</strain>
    </source>
</reference>
<dbReference type="EMBL" id="JJRY01000012">
    <property type="protein sequence ID" value="KEF37727.1"/>
    <property type="molecule type" value="Genomic_DNA"/>
</dbReference>
<evidence type="ECO:0008006" key="3">
    <source>
        <dbReference type="Google" id="ProtNLM"/>
    </source>
</evidence>